<dbReference type="Pfam" id="PF12911">
    <property type="entry name" value="OppC_N"/>
    <property type="match status" value="1"/>
</dbReference>
<dbReference type="InterPro" id="IPR000515">
    <property type="entry name" value="MetI-like"/>
</dbReference>
<evidence type="ECO:0000256" key="12">
    <source>
        <dbReference type="RuleBase" id="RU363032"/>
    </source>
</evidence>
<dbReference type="EMBL" id="LK995477">
    <property type="protein sequence ID" value="CED92733.1"/>
    <property type="molecule type" value="Genomic_DNA"/>
</dbReference>
<proteinExistence type="inferred from homology"/>
<organism evidence="15">
    <name type="scientific">Actinomyces succiniciruminis</name>
    <dbReference type="NCBI Taxonomy" id="1522002"/>
    <lineage>
        <taxon>Bacteria</taxon>
        <taxon>Bacillati</taxon>
        <taxon>Actinomycetota</taxon>
        <taxon>Actinomycetes</taxon>
        <taxon>Actinomycetales</taxon>
        <taxon>Actinomycetaceae</taxon>
        <taxon>Actinomyces</taxon>
    </lineage>
</organism>
<evidence type="ECO:0000256" key="4">
    <source>
        <dbReference type="ARBA" id="ARBA00022519"/>
    </source>
</evidence>
<dbReference type="InterPro" id="IPR025966">
    <property type="entry name" value="OppC_N"/>
</dbReference>
<feature type="transmembrane region" description="Helical" evidence="12">
    <location>
        <begin position="200"/>
        <end position="219"/>
    </location>
</feature>
<evidence type="ECO:0000256" key="7">
    <source>
        <dbReference type="ARBA" id="ARBA00022927"/>
    </source>
</evidence>
<comment type="similarity">
    <text evidence="10">Belongs to the binding-protein-dependent transport system permease family. OppBC subfamily.</text>
</comment>
<comment type="subcellular location">
    <subcellularLocation>
        <location evidence="1">Cell inner membrane</location>
        <topology evidence="1">Multi-pass membrane protein</topology>
    </subcellularLocation>
    <subcellularLocation>
        <location evidence="12">Cell membrane</location>
        <topology evidence="12">Multi-pass membrane protein</topology>
    </subcellularLocation>
</comment>
<dbReference type="Pfam" id="PF00528">
    <property type="entry name" value="BPD_transp_1"/>
    <property type="match status" value="1"/>
</dbReference>
<keyword evidence="7" id="KW-0653">Protein transport</keyword>
<dbReference type="InterPro" id="IPR035906">
    <property type="entry name" value="MetI-like_sf"/>
</dbReference>
<evidence type="ECO:0000256" key="8">
    <source>
        <dbReference type="ARBA" id="ARBA00022989"/>
    </source>
</evidence>
<evidence type="ECO:0000256" key="2">
    <source>
        <dbReference type="ARBA" id="ARBA00022448"/>
    </source>
</evidence>
<dbReference type="InterPro" id="IPR050366">
    <property type="entry name" value="BP-dependent_transpt_permease"/>
</dbReference>
<dbReference type="PANTHER" id="PTHR43386">
    <property type="entry name" value="OLIGOPEPTIDE TRANSPORT SYSTEM PERMEASE PROTEIN APPC"/>
    <property type="match status" value="1"/>
</dbReference>
<evidence type="ECO:0000313" key="15">
    <source>
        <dbReference type="EMBL" id="CED92733.1"/>
    </source>
</evidence>
<accession>A0A1L7RNE4</accession>
<gene>
    <name evidence="15" type="ORF">AAM4_0713</name>
</gene>
<dbReference type="GO" id="GO:0005886">
    <property type="term" value="C:plasma membrane"/>
    <property type="evidence" value="ECO:0007669"/>
    <property type="project" value="UniProtKB-SubCell"/>
</dbReference>
<dbReference type="GO" id="GO:0015031">
    <property type="term" value="P:protein transport"/>
    <property type="evidence" value="ECO:0007669"/>
    <property type="project" value="UniProtKB-KW"/>
</dbReference>
<feature type="region of interest" description="Disordered" evidence="13">
    <location>
        <begin position="1"/>
        <end position="53"/>
    </location>
</feature>
<dbReference type="PROSITE" id="PS50928">
    <property type="entry name" value="ABC_TM1"/>
    <property type="match status" value="1"/>
</dbReference>
<evidence type="ECO:0000256" key="9">
    <source>
        <dbReference type="ARBA" id="ARBA00023136"/>
    </source>
</evidence>
<feature type="transmembrane region" description="Helical" evidence="12">
    <location>
        <begin position="306"/>
        <end position="326"/>
    </location>
</feature>
<dbReference type="CDD" id="cd06261">
    <property type="entry name" value="TM_PBP2"/>
    <property type="match status" value="1"/>
</dbReference>
<dbReference type="Gene3D" id="1.10.3720.10">
    <property type="entry name" value="MetI-like"/>
    <property type="match status" value="1"/>
</dbReference>
<reference evidence="15" key="1">
    <citation type="submission" date="2014-07" db="EMBL/GenBank/DDBJ databases">
        <authorList>
            <person name="Zhang J.E."/>
            <person name="Yang H."/>
            <person name="Guo J."/>
            <person name="Deng Z."/>
            <person name="Luo H."/>
            <person name="Luo M."/>
            <person name="Zhao B."/>
        </authorList>
    </citation>
    <scope>NUCLEOTIDE SEQUENCE</scope>
    <source>
        <strain evidence="15">AM4</strain>
    </source>
</reference>
<evidence type="ECO:0000256" key="1">
    <source>
        <dbReference type="ARBA" id="ARBA00004429"/>
    </source>
</evidence>
<dbReference type="GO" id="GO:0015833">
    <property type="term" value="P:peptide transport"/>
    <property type="evidence" value="ECO:0007669"/>
    <property type="project" value="UniProtKB-KW"/>
</dbReference>
<keyword evidence="3" id="KW-1003">Cell membrane</keyword>
<feature type="domain" description="ABC transmembrane type-1" evidence="14">
    <location>
        <begin position="138"/>
        <end position="326"/>
    </location>
</feature>
<keyword evidence="6" id="KW-0571">Peptide transport</keyword>
<evidence type="ECO:0000256" key="13">
    <source>
        <dbReference type="SAM" id="MobiDB-lite"/>
    </source>
</evidence>
<evidence type="ECO:0000256" key="5">
    <source>
        <dbReference type="ARBA" id="ARBA00022692"/>
    </source>
</evidence>
<keyword evidence="8 12" id="KW-1133">Transmembrane helix</keyword>
<feature type="transmembrane region" description="Helical" evidence="12">
    <location>
        <begin position="138"/>
        <end position="162"/>
    </location>
</feature>
<sequence length="343" mass="36438">MHDSTRNPADAVHHGMDSIAKPADGGGQSAMDQPGQAPVTVADGGNLLDNNPKESKRLTRGRIILRRFLRNKTAVFGAVGILALALMAIFGNHVGQWSFTDVDSKAFLQPPSADHWFGTTQGGRDVFAMVVEGTRKSLMIGVFVALLQTTIAAIIGSSAAYFGGWWEKVALWATDLLLVVPSFLIIAILSQKAGAAKGSIALLIVLLAGFGWMLTARVVRSLTLSVKNLDYVNAARFMNVPSPVIIVRHIIPNIASLLIVDATLNVAYAVLSETTLSYFGFGVQAPNTSLGTLIAEGQRSATTYPWIFLAPAAVLVFMLVCVNFMGDGLRDAIDPSSKSGGKA</sequence>
<evidence type="ECO:0000259" key="14">
    <source>
        <dbReference type="PROSITE" id="PS50928"/>
    </source>
</evidence>
<evidence type="ECO:0000256" key="11">
    <source>
        <dbReference type="ARBA" id="ARBA00072251"/>
    </source>
</evidence>
<feature type="transmembrane region" description="Helical" evidence="12">
    <location>
        <begin position="169"/>
        <end position="188"/>
    </location>
</feature>
<keyword evidence="4" id="KW-0997">Cell inner membrane</keyword>
<evidence type="ECO:0000256" key="6">
    <source>
        <dbReference type="ARBA" id="ARBA00022856"/>
    </source>
</evidence>
<keyword evidence="2 12" id="KW-0813">Transport</keyword>
<evidence type="ECO:0000256" key="10">
    <source>
        <dbReference type="ARBA" id="ARBA00024202"/>
    </source>
</evidence>
<keyword evidence="9 12" id="KW-0472">Membrane</keyword>
<evidence type="ECO:0000256" key="3">
    <source>
        <dbReference type="ARBA" id="ARBA00022475"/>
    </source>
</evidence>
<feature type="compositionally biased region" description="Basic and acidic residues" evidence="13">
    <location>
        <begin position="1"/>
        <end position="16"/>
    </location>
</feature>
<dbReference type="GO" id="GO:0055085">
    <property type="term" value="P:transmembrane transport"/>
    <property type="evidence" value="ECO:0007669"/>
    <property type="project" value="InterPro"/>
</dbReference>
<dbReference type="AlphaFoldDB" id="A0A1L7RNE4"/>
<name>A0A1L7RNE4_9ACTO</name>
<keyword evidence="5 12" id="KW-0812">Transmembrane</keyword>
<dbReference type="PANTHER" id="PTHR43386:SF2">
    <property type="entry name" value="OLIGOPEPTIDE TRANSPORT SYSTEM PERMEASE PROTEIN OPPC"/>
    <property type="match status" value="1"/>
</dbReference>
<dbReference type="SUPFAM" id="SSF161098">
    <property type="entry name" value="MetI-like"/>
    <property type="match status" value="1"/>
</dbReference>
<protein>
    <recommendedName>
        <fullName evidence="11">Oligopeptide transport system permease protein OppC</fullName>
    </recommendedName>
</protein>
<feature type="transmembrane region" description="Helical" evidence="12">
    <location>
        <begin position="74"/>
        <end position="94"/>
    </location>
</feature>